<sequence>MRFLFEDLVVYKKAMELTGKIFKLSKEIKERIIKDQLCRAALSIPLNIAEGNGRAHSRERRQYFYTARGSLLECIPILQLCKEIDFIEKAKYEELYLLAEEIGKMLSGLIKSV</sequence>
<evidence type="ECO:0000313" key="2">
    <source>
        <dbReference type="Proteomes" id="UP000051861"/>
    </source>
</evidence>
<gene>
    <name evidence="1" type="ORF">AMJ44_13180</name>
</gene>
<protein>
    <recommendedName>
        <fullName evidence="3">Four helix bundle protein</fullName>
    </recommendedName>
</protein>
<accession>A0A0S7XQU6</accession>
<dbReference type="SUPFAM" id="SSF158446">
    <property type="entry name" value="IVS-encoded protein-like"/>
    <property type="match status" value="1"/>
</dbReference>
<proteinExistence type="predicted"/>
<dbReference type="InterPro" id="IPR036583">
    <property type="entry name" value="23S_rRNA_IVS_sf"/>
</dbReference>
<dbReference type="Gene3D" id="1.20.1440.60">
    <property type="entry name" value="23S rRNA-intervening sequence"/>
    <property type="match status" value="1"/>
</dbReference>
<organism evidence="1 2">
    <name type="scientific">candidate division WOR-1 bacterium DG_54_3</name>
    <dbReference type="NCBI Taxonomy" id="1703775"/>
    <lineage>
        <taxon>Bacteria</taxon>
        <taxon>Bacillati</taxon>
        <taxon>Saganbacteria</taxon>
    </lineage>
</organism>
<dbReference type="AlphaFoldDB" id="A0A0S7XQU6"/>
<evidence type="ECO:0008006" key="3">
    <source>
        <dbReference type="Google" id="ProtNLM"/>
    </source>
</evidence>
<dbReference type="NCBIfam" id="TIGR02436">
    <property type="entry name" value="four helix bundle protein"/>
    <property type="match status" value="1"/>
</dbReference>
<dbReference type="PATRIC" id="fig|1703775.3.peg.1806"/>
<dbReference type="PANTHER" id="PTHR38471">
    <property type="entry name" value="FOUR HELIX BUNDLE PROTEIN"/>
    <property type="match status" value="1"/>
</dbReference>
<evidence type="ECO:0000313" key="1">
    <source>
        <dbReference type="EMBL" id="KPJ64220.1"/>
    </source>
</evidence>
<dbReference type="CDD" id="cd16377">
    <property type="entry name" value="23S_rRNA_IVP_like"/>
    <property type="match status" value="1"/>
</dbReference>
<comment type="caution">
    <text evidence="1">The sequence shown here is derived from an EMBL/GenBank/DDBJ whole genome shotgun (WGS) entry which is preliminary data.</text>
</comment>
<dbReference type="InterPro" id="IPR012657">
    <property type="entry name" value="23S_rRNA-intervening_sequence"/>
</dbReference>
<dbReference type="EMBL" id="LIZX01000193">
    <property type="protein sequence ID" value="KPJ64220.1"/>
    <property type="molecule type" value="Genomic_DNA"/>
</dbReference>
<name>A0A0S7XQU6_UNCSA</name>
<reference evidence="1 2" key="1">
    <citation type="journal article" date="2015" name="Microbiome">
        <title>Genomic resolution of linkages in carbon, nitrogen, and sulfur cycling among widespread estuary sediment bacteria.</title>
        <authorList>
            <person name="Baker B.J."/>
            <person name="Lazar C.S."/>
            <person name="Teske A.P."/>
            <person name="Dick G.J."/>
        </authorList>
    </citation>
    <scope>NUCLEOTIDE SEQUENCE [LARGE SCALE GENOMIC DNA]</scope>
    <source>
        <strain evidence="1">DG_54_3</strain>
    </source>
</reference>
<dbReference type="PANTHER" id="PTHR38471:SF2">
    <property type="entry name" value="FOUR HELIX BUNDLE PROTEIN"/>
    <property type="match status" value="1"/>
</dbReference>
<dbReference type="Pfam" id="PF05635">
    <property type="entry name" value="23S_rRNA_IVP"/>
    <property type="match status" value="1"/>
</dbReference>
<dbReference type="Proteomes" id="UP000051861">
    <property type="component" value="Unassembled WGS sequence"/>
</dbReference>